<dbReference type="GO" id="GO:0003676">
    <property type="term" value="F:nucleic acid binding"/>
    <property type="evidence" value="ECO:0007669"/>
    <property type="project" value="InterPro"/>
</dbReference>
<comment type="caution">
    <text evidence="1">The sequence shown here is derived from an EMBL/GenBank/DDBJ whole genome shotgun (WGS) entry which is preliminary data.</text>
</comment>
<dbReference type="EMBL" id="BARV01006040">
    <property type="protein sequence ID" value="GAI07083.1"/>
    <property type="molecule type" value="Genomic_DNA"/>
</dbReference>
<evidence type="ECO:0000313" key="1">
    <source>
        <dbReference type="EMBL" id="GAI07083.1"/>
    </source>
</evidence>
<reference evidence="1" key="1">
    <citation type="journal article" date="2014" name="Front. Microbiol.">
        <title>High frequency of phylogenetically diverse reductive dehalogenase-homologous genes in deep subseafloor sedimentary metagenomes.</title>
        <authorList>
            <person name="Kawai M."/>
            <person name="Futagami T."/>
            <person name="Toyoda A."/>
            <person name="Takaki Y."/>
            <person name="Nishi S."/>
            <person name="Hori S."/>
            <person name="Arai W."/>
            <person name="Tsubouchi T."/>
            <person name="Morono Y."/>
            <person name="Uchiyama I."/>
            <person name="Ito T."/>
            <person name="Fujiyama A."/>
            <person name="Inagaki F."/>
            <person name="Takami H."/>
        </authorList>
    </citation>
    <scope>NUCLEOTIDE SEQUENCE</scope>
    <source>
        <strain evidence="1">Expedition CK06-06</strain>
    </source>
</reference>
<accession>X1KK55</accession>
<sequence>KIIEEEKFKSSTPEKELQKYIEKHLDLFFQSIYLKNFYKIPGGEIDTLAITEDGKPCIIEYKHKVDDKIINQIVFYYDWLQERSTKFEFERIVKENEKTSELEVDWSEVRLITIAKNYSKWDISLIKHLDTNIECFSYSYHKYELDIHLDPITKTIYKQDIDYLKSYRNDKYN</sequence>
<proteinExistence type="predicted"/>
<feature type="non-terminal residue" evidence="1">
    <location>
        <position position="1"/>
    </location>
</feature>
<gene>
    <name evidence="1" type="ORF">S06H3_12331</name>
</gene>
<dbReference type="InterPro" id="IPR011856">
    <property type="entry name" value="tRNA_endonuc-like_dom_sf"/>
</dbReference>
<organism evidence="1">
    <name type="scientific">marine sediment metagenome</name>
    <dbReference type="NCBI Taxonomy" id="412755"/>
    <lineage>
        <taxon>unclassified sequences</taxon>
        <taxon>metagenomes</taxon>
        <taxon>ecological metagenomes</taxon>
    </lineage>
</organism>
<name>X1KK55_9ZZZZ</name>
<evidence type="ECO:0008006" key="2">
    <source>
        <dbReference type="Google" id="ProtNLM"/>
    </source>
</evidence>
<protein>
    <recommendedName>
        <fullName evidence="2">DUF91 domain-containing protein</fullName>
    </recommendedName>
</protein>
<dbReference type="AlphaFoldDB" id="X1KK55"/>
<dbReference type="Gene3D" id="3.40.1350.10">
    <property type="match status" value="1"/>
</dbReference>